<dbReference type="GO" id="GO:0019706">
    <property type="term" value="F:protein-cysteine S-palmitoyltransferase activity"/>
    <property type="evidence" value="ECO:0007669"/>
    <property type="project" value="UniProtKB-EC"/>
</dbReference>
<organism evidence="9 10">
    <name type="scientific">Seminavis robusta</name>
    <dbReference type="NCBI Taxonomy" id="568900"/>
    <lineage>
        <taxon>Eukaryota</taxon>
        <taxon>Sar</taxon>
        <taxon>Stramenopiles</taxon>
        <taxon>Ochrophyta</taxon>
        <taxon>Bacillariophyta</taxon>
        <taxon>Bacillariophyceae</taxon>
        <taxon>Bacillariophycidae</taxon>
        <taxon>Naviculales</taxon>
        <taxon>Naviculaceae</taxon>
        <taxon>Seminavis</taxon>
    </lineage>
</organism>
<comment type="catalytic activity">
    <reaction evidence="7">
        <text>L-cysteinyl-[protein] + hexadecanoyl-CoA = S-hexadecanoyl-L-cysteinyl-[protein] + CoA</text>
        <dbReference type="Rhea" id="RHEA:36683"/>
        <dbReference type="Rhea" id="RHEA-COMP:10131"/>
        <dbReference type="Rhea" id="RHEA-COMP:11032"/>
        <dbReference type="ChEBI" id="CHEBI:29950"/>
        <dbReference type="ChEBI" id="CHEBI:57287"/>
        <dbReference type="ChEBI" id="CHEBI:57379"/>
        <dbReference type="ChEBI" id="CHEBI:74151"/>
        <dbReference type="EC" id="2.3.1.225"/>
    </reaction>
</comment>
<reference evidence="9" key="1">
    <citation type="submission" date="2020-06" db="EMBL/GenBank/DDBJ databases">
        <authorList>
            <consortium name="Plant Systems Biology data submission"/>
        </authorList>
    </citation>
    <scope>NUCLEOTIDE SEQUENCE</scope>
    <source>
        <strain evidence="9">D6</strain>
    </source>
</reference>
<dbReference type="EC" id="2.3.1.225" evidence="7"/>
<keyword evidence="3 7" id="KW-0812">Transmembrane</keyword>
<evidence type="ECO:0000256" key="1">
    <source>
        <dbReference type="ARBA" id="ARBA00004141"/>
    </source>
</evidence>
<evidence type="ECO:0000256" key="2">
    <source>
        <dbReference type="ARBA" id="ARBA00022679"/>
    </source>
</evidence>
<dbReference type="EMBL" id="CAICTM010000170">
    <property type="protein sequence ID" value="CAB9503620.1"/>
    <property type="molecule type" value="Genomic_DNA"/>
</dbReference>
<evidence type="ECO:0000256" key="5">
    <source>
        <dbReference type="ARBA" id="ARBA00023136"/>
    </source>
</evidence>
<keyword evidence="4 7" id="KW-1133">Transmembrane helix</keyword>
<evidence type="ECO:0000259" key="8">
    <source>
        <dbReference type="Pfam" id="PF01529"/>
    </source>
</evidence>
<feature type="transmembrane region" description="Helical" evidence="7">
    <location>
        <begin position="257"/>
        <end position="280"/>
    </location>
</feature>
<evidence type="ECO:0000256" key="4">
    <source>
        <dbReference type="ARBA" id="ARBA00022989"/>
    </source>
</evidence>
<dbReference type="OrthoDB" id="331948at2759"/>
<dbReference type="GO" id="GO:0016020">
    <property type="term" value="C:membrane"/>
    <property type="evidence" value="ECO:0007669"/>
    <property type="project" value="UniProtKB-SubCell"/>
</dbReference>
<evidence type="ECO:0000256" key="3">
    <source>
        <dbReference type="ARBA" id="ARBA00022692"/>
    </source>
</evidence>
<dbReference type="InterPro" id="IPR001594">
    <property type="entry name" value="Palmitoyltrfase_DHHC"/>
</dbReference>
<comment type="domain">
    <text evidence="7">The DHHC domain is required for palmitoyltransferase activity.</text>
</comment>
<dbReference type="PANTHER" id="PTHR12246">
    <property type="entry name" value="PALMITOYLTRANSFERASE ZDHHC16"/>
    <property type="match status" value="1"/>
</dbReference>
<evidence type="ECO:0000313" key="9">
    <source>
        <dbReference type="EMBL" id="CAB9503620.1"/>
    </source>
</evidence>
<keyword evidence="2 7" id="KW-0808">Transferase</keyword>
<dbReference type="InterPro" id="IPR039859">
    <property type="entry name" value="PFA4/ZDH16/20/ERF2-like"/>
</dbReference>
<protein>
    <recommendedName>
        <fullName evidence="7">Palmitoyltransferase</fullName>
        <ecNumber evidence="7">2.3.1.225</ecNumber>
    </recommendedName>
</protein>
<accession>A0A9N8H8W1</accession>
<keyword evidence="6 7" id="KW-0012">Acyltransferase</keyword>
<sequence>MTSNLGEVTPLVGGGGDEWQRIGYPHNRRGFQNHNDADYTMYPTSFDNNNADQKDRRSHWNRFKETVVGFWPVLRGRIRATACADRDSKHIDPERLCSPPASSLERSYYEDTYNGDSWACSFGTDEDDGIWLNVHDRVGTIMSSTVWILVIYSGITVGLLSQHNHLSPILAKIYFTICAMALASHAKTSFTDPGSIPLAAVPVDVYTPAAHAMCSRCQSYKPKGTHHCRICDRCISGMDHHCPWMNNCVGTGNMKHFVLFLVYTWIACAFALMMFGWNYFFCADESCTFSPVLIQLVRLMTLMCISALIFTSSMITNVTFGVMTGVGTIDRLKLKADNAWGLVDDEPMELRDIFGIGDYWTWALPFFDPVFEDYDLAMGYSTPQRLLRERA</sequence>
<evidence type="ECO:0000313" key="10">
    <source>
        <dbReference type="Proteomes" id="UP001153069"/>
    </source>
</evidence>
<dbReference type="Proteomes" id="UP001153069">
    <property type="component" value="Unassembled WGS sequence"/>
</dbReference>
<comment type="similarity">
    <text evidence="7">Belongs to the DHHC palmitoyltransferase family.</text>
</comment>
<evidence type="ECO:0000256" key="6">
    <source>
        <dbReference type="ARBA" id="ARBA00023315"/>
    </source>
</evidence>
<feature type="transmembrane region" description="Helical" evidence="7">
    <location>
        <begin position="292"/>
        <end position="310"/>
    </location>
</feature>
<comment type="subcellular location">
    <subcellularLocation>
        <location evidence="1">Membrane</location>
        <topology evidence="1">Multi-pass membrane protein</topology>
    </subcellularLocation>
</comment>
<dbReference type="AlphaFoldDB" id="A0A9N8H8W1"/>
<keyword evidence="10" id="KW-1185">Reference proteome</keyword>
<proteinExistence type="inferred from homology"/>
<keyword evidence="5 7" id="KW-0472">Membrane</keyword>
<gene>
    <name evidence="9" type="ORF">SEMRO_171_G075780.1</name>
</gene>
<name>A0A9N8H8W1_9STRA</name>
<feature type="domain" description="Palmitoyltransferase DHHC" evidence="8">
    <location>
        <begin position="211"/>
        <end position="333"/>
    </location>
</feature>
<dbReference type="PROSITE" id="PS50216">
    <property type="entry name" value="DHHC"/>
    <property type="match status" value="1"/>
</dbReference>
<feature type="transmembrane region" description="Helical" evidence="7">
    <location>
        <begin position="141"/>
        <end position="160"/>
    </location>
</feature>
<dbReference type="Pfam" id="PF01529">
    <property type="entry name" value="DHHC"/>
    <property type="match status" value="1"/>
</dbReference>
<evidence type="ECO:0000256" key="7">
    <source>
        <dbReference type="RuleBase" id="RU079119"/>
    </source>
</evidence>
<comment type="caution">
    <text evidence="9">The sequence shown here is derived from an EMBL/GenBank/DDBJ whole genome shotgun (WGS) entry which is preliminary data.</text>
</comment>